<keyword evidence="2" id="KW-0808">Transferase</keyword>
<dbReference type="FunFam" id="3.40.50.300:FF:000659">
    <property type="entry name" value="Deoxyguanosine kinase"/>
    <property type="match status" value="1"/>
</dbReference>
<dbReference type="STRING" id="915059.NH26_15230"/>
<evidence type="ECO:0000313" key="10">
    <source>
        <dbReference type="Proteomes" id="UP000179797"/>
    </source>
</evidence>
<dbReference type="InterPro" id="IPR031314">
    <property type="entry name" value="DNK_dom"/>
</dbReference>
<organism evidence="9 10">
    <name type="scientific">Flammeovirga pacifica</name>
    <dbReference type="NCBI Taxonomy" id="915059"/>
    <lineage>
        <taxon>Bacteria</taxon>
        <taxon>Pseudomonadati</taxon>
        <taxon>Bacteroidota</taxon>
        <taxon>Cytophagia</taxon>
        <taxon>Cytophagales</taxon>
        <taxon>Flammeovirgaceae</taxon>
        <taxon>Flammeovirga</taxon>
    </lineage>
</organism>
<evidence type="ECO:0000256" key="3">
    <source>
        <dbReference type="ARBA" id="ARBA00022741"/>
    </source>
</evidence>
<dbReference type="Proteomes" id="UP000179797">
    <property type="component" value="Unassembled WGS sequence"/>
</dbReference>
<dbReference type="RefSeq" id="WP_044227463.1">
    <property type="nucleotide sequence ID" value="NZ_JRYR02000001.1"/>
</dbReference>
<dbReference type="Gene3D" id="3.40.50.300">
    <property type="entry name" value="P-loop containing nucleotide triphosphate hydrolases"/>
    <property type="match status" value="1"/>
</dbReference>
<dbReference type="GO" id="GO:0019136">
    <property type="term" value="F:deoxynucleoside kinase activity"/>
    <property type="evidence" value="ECO:0007669"/>
    <property type="project" value="InterPro"/>
</dbReference>
<dbReference type="CDD" id="cd01673">
    <property type="entry name" value="dNK"/>
    <property type="match status" value="1"/>
</dbReference>
<gene>
    <name evidence="9" type="ORF">NH26_15230</name>
</gene>
<accession>A0A1S1Z2U7</accession>
<evidence type="ECO:0000256" key="6">
    <source>
        <dbReference type="PIRSR" id="PIRSR000705-1"/>
    </source>
</evidence>
<feature type="active site" description="Proton acceptor" evidence="6">
    <location>
        <position position="79"/>
    </location>
</feature>
<dbReference type="PANTHER" id="PTHR10513:SF35">
    <property type="entry name" value="DEOXYADENOSINE KINASE"/>
    <property type="match status" value="1"/>
</dbReference>
<proteinExistence type="inferred from homology"/>
<protein>
    <submittedName>
        <fullName evidence="9">Deoxynucleoside kinase</fullName>
    </submittedName>
</protein>
<dbReference type="PIRSF" id="PIRSF000705">
    <property type="entry name" value="DNK"/>
    <property type="match status" value="1"/>
</dbReference>
<dbReference type="PANTHER" id="PTHR10513">
    <property type="entry name" value="DEOXYNUCLEOSIDE KINASE"/>
    <property type="match status" value="1"/>
</dbReference>
<dbReference type="GO" id="GO:0005737">
    <property type="term" value="C:cytoplasm"/>
    <property type="evidence" value="ECO:0007669"/>
    <property type="project" value="TreeGrafter"/>
</dbReference>
<dbReference type="OrthoDB" id="9776634at2"/>
<evidence type="ECO:0000256" key="4">
    <source>
        <dbReference type="ARBA" id="ARBA00022777"/>
    </source>
</evidence>
<dbReference type="InterPro" id="IPR027417">
    <property type="entry name" value="P-loop_NTPase"/>
</dbReference>
<evidence type="ECO:0000256" key="7">
    <source>
        <dbReference type="PIRSR" id="PIRSR000705-3"/>
    </source>
</evidence>
<keyword evidence="10" id="KW-1185">Reference proteome</keyword>
<evidence type="ECO:0000259" key="8">
    <source>
        <dbReference type="Pfam" id="PF01712"/>
    </source>
</evidence>
<dbReference type="InterPro" id="IPR050566">
    <property type="entry name" value="Deoxyribonucleoside_kinase"/>
</dbReference>
<evidence type="ECO:0000256" key="2">
    <source>
        <dbReference type="ARBA" id="ARBA00022679"/>
    </source>
</evidence>
<dbReference type="Pfam" id="PF01712">
    <property type="entry name" value="dNK"/>
    <property type="match status" value="1"/>
</dbReference>
<evidence type="ECO:0000313" key="9">
    <source>
        <dbReference type="EMBL" id="OHX67606.1"/>
    </source>
</evidence>
<dbReference type="EMBL" id="JRYR02000001">
    <property type="protein sequence ID" value="OHX67606.1"/>
    <property type="molecule type" value="Genomic_DNA"/>
</dbReference>
<feature type="binding site" evidence="7">
    <location>
        <begin position="8"/>
        <end position="16"/>
    </location>
    <ligand>
        <name>ATP</name>
        <dbReference type="ChEBI" id="CHEBI:30616"/>
    </ligand>
</feature>
<dbReference type="GO" id="GO:0005524">
    <property type="term" value="F:ATP binding"/>
    <property type="evidence" value="ECO:0007669"/>
    <property type="project" value="UniProtKB-KW"/>
</dbReference>
<keyword evidence="4 9" id="KW-0418">Kinase</keyword>
<dbReference type="InterPro" id="IPR002624">
    <property type="entry name" value="DCK/DGK"/>
</dbReference>
<feature type="domain" description="Deoxynucleoside kinase" evidence="8">
    <location>
        <begin position="4"/>
        <end position="198"/>
    </location>
</feature>
<keyword evidence="5 7" id="KW-0067">ATP-binding</keyword>
<dbReference type="AlphaFoldDB" id="A0A1S1Z2U7"/>
<evidence type="ECO:0000256" key="1">
    <source>
        <dbReference type="ARBA" id="ARBA00007420"/>
    </source>
</evidence>
<keyword evidence="3 7" id="KW-0547">Nucleotide-binding</keyword>
<evidence type="ECO:0000256" key="5">
    <source>
        <dbReference type="ARBA" id="ARBA00022840"/>
    </source>
</evidence>
<comment type="similarity">
    <text evidence="1">Belongs to the DCK/DGK family.</text>
</comment>
<name>A0A1S1Z2U7_FLAPC</name>
<comment type="caution">
    <text evidence="9">The sequence shown here is derived from an EMBL/GenBank/DDBJ whole genome shotgun (WGS) entry which is preliminary data.</text>
</comment>
<reference evidence="9 10" key="1">
    <citation type="journal article" date="2012" name="Int. J. Syst. Evol. Microbiol.">
        <title>Flammeovirga pacifica sp. nov., isolated from deep-sea sediment.</title>
        <authorList>
            <person name="Xu H."/>
            <person name="Fu Y."/>
            <person name="Yang N."/>
            <person name="Ding Z."/>
            <person name="Lai Q."/>
            <person name="Zeng R."/>
        </authorList>
    </citation>
    <scope>NUCLEOTIDE SEQUENCE [LARGE SCALE GENOMIC DNA]</scope>
    <source>
        <strain evidence="10">DSM 24597 / LMG 26175 / WPAGA1</strain>
    </source>
</reference>
<sequence>MQYIAIAGNIGSGKTTLTKMLSEHFNWIPEFESTADNPYLEDFYKDMSRWAFHAQVRFLDNSFQQMLDLKDAPKSIIQDRSFDENAYIFAKNLHASGIMDDRDFESYWKLFKSMSSQLPKPDLLIYLDTDYERLIAQIQKRGRSYEQTIPEDYLKGLNTLYNQWIDQYSGPLLRIKMSDYDFVEKSVDFYRIVNQIDENLSVTK</sequence>
<dbReference type="SUPFAM" id="SSF52540">
    <property type="entry name" value="P-loop containing nucleoside triphosphate hydrolases"/>
    <property type="match status" value="1"/>
</dbReference>